<accession>A0A8S9TX65</accession>
<dbReference type="Proteomes" id="UP000704712">
    <property type="component" value="Unassembled WGS sequence"/>
</dbReference>
<organism evidence="1 2">
    <name type="scientific">Phytophthora infestans</name>
    <name type="common">Potato late blight agent</name>
    <name type="synonym">Botrytis infestans</name>
    <dbReference type="NCBI Taxonomy" id="4787"/>
    <lineage>
        <taxon>Eukaryota</taxon>
        <taxon>Sar</taxon>
        <taxon>Stramenopiles</taxon>
        <taxon>Oomycota</taxon>
        <taxon>Peronosporomycetes</taxon>
        <taxon>Peronosporales</taxon>
        <taxon>Peronosporaceae</taxon>
        <taxon>Phytophthora</taxon>
    </lineage>
</organism>
<reference evidence="1" key="1">
    <citation type="submission" date="2020-03" db="EMBL/GenBank/DDBJ databases">
        <title>Hybrid Assembly of Korean Phytophthora infestans isolates.</title>
        <authorList>
            <person name="Prokchorchik M."/>
            <person name="Lee Y."/>
            <person name="Seo J."/>
            <person name="Cho J.-H."/>
            <person name="Park Y.-E."/>
            <person name="Jang D.-C."/>
            <person name="Im J.-S."/>
            <person name="Choi J.-G."/>
            <person name="Park H.-J."/>
            <person name="Lee G.-B."/>
            <person name="Lee Y.-G."/>
            <person name="Hong S.-Y."/>
            <person name="Cho K."/>
            <person name="Sohn K.H."/>
        </authorList>
    </citation>
    <scope>NUCLEOTIDE SEQUENCE</scope>
    <source>
        <strain evidence="1">KR_2_A2</strain>
    </source>
</reference>
<proteinExistence type="predicted"/>
<evidence type="ECO:0000313" key="1">
    <source>
        <dbReference type="EMBL" id="KAF4130488.1"/>
    </source>
</evidence>
<name>A0A8S9TX65_PHYIN</name>
<protein>
    <submittedName>
        <fullName evidence="1">Uncharacterized protein</fullName>
    </submittedName>
</protein>
<comment type="caution">
    <text evidence="1">The sequence shown here is derived from an EMBL/GenBank/DDBJ whole genome shotgun (WGS) entry which is preliminary data.</text>
</comment>
<evidence type="ECO:0000313" key="2">
    <source>
        <dbReference type="Proteomes" id="UP000704712"/>
    </source>
</evidence>
<feature type="non-terminal residue" evidence="1">
    <location>
        <position position="1"/>
    </location>
</feature>
<sequence length="184" mass="21283">ENTRKRSTSHAARDVQLAGKPASFTKRTVVLISKEISHVRLLLKLYYVLCKKREVPSADLRILPGRVGSNVSDEMIAQYDQRSRFRLLPKTECIRIIKRCRNETTGANPHHLEQEFLQVNLSYSIKGKFCRLVGLEHPDLIRLMKYRGNSLFIDATYTVIPKMFTQTLIVMIYDNTHDLYNPCS</sequence>
<dbReference type="AlphaFoldDB" id="A0A8S9TX65"/>
<gene>
    <name evidence="1" type="ORF">GN958_ATG20382</name>
</gene>
<dbReference type="EMBL" id="JAACNO010002837">
    <property type="protein sequence ID" value="KAF4130488.1"/>
    <property type="molecule type" value="Genomic_DNA"/>
</dbReference>